<gene>
    <name evidence="2" type="ORF">SDC9_160122</name>
</gene>
<dbReference type="EMBL" id="VSSQ01059217">
    <property type="protein sequence ID" value="MPN12802.1"/>
    <property type="molecule type" value="Genomic_DNA"/>
</dbReference>
<keyword evidence="1" id="KW-1133">Transmembrane helix</keyword>
<reference evidence="2" key="1">
    <citation type="submission" date="2019-08" db="EMBL/GenBank/DDBJ databases">
        <authorList>
            <person name="Kucharzyk K."/>
            <person name="Murdoch R.W."/>
            <person name="Higgins S."/>
            <person name="Loffler F."/>
        </authorList>
    </citation>
    <scope>NUCLEOTIDE SEQUENCE</scope>
</reference>
<proteinExistence type="predicted"/>
<sequence>MNTKYLAVLSVLVIAAATIGGALLFMDQNDSDESYAIVVTDDAGKEIKLREPLERVAVVNSNITLT</sequence>
<evidence type="ECO:0000313" key="2">
    <source>
        <dbReference type="EMBL" id="MPN12802.1"/>
    </source>
</evidence>
<keyword evidence="1" id="KW-0812">Transmembrane</keyword>
<protein>
    <submittedName>
        <fullName evidence="2">Uncharacterized protein</fullName>
    </submittedName>
</protein>
<accession>A0A645FH20</accession>
<evidence type="ECO:0000256" key="1">
    <source>
        <dbReference type="SAM" id="Phobius"/>
    </source>
</evidence>
<feature type="transmembrane region" description="Helical" evidence="1">
    <location>
        <begin position="6"/>
        <end position="26"/>
    </location>
</feature>
<name>A0A645FH20_9ZZZZ</name>
<organism evidence="2">
    <name type="scientific">bioreactor metagenome</name>
    <dbReference type="NCBI Taxonomy" id="1076179"/>
    <lineage>
        <taxon>unclassified sequences</taxon>
        <taxon>metagenomes</taxon>
        <taxon>ecological metagenomes</taxon>
    </lineage>
</organism>
<keyword evidence="1" id="KW-0472">Membrane</keyword>
<dbReference type="AlphaFoldDB" id="A0A645FH20"/>
<comment type="caution">
    <text evidence="2">The sequence shown here is derived from an EMBL/GenBank/DDBJ whole genome shotgun (WGS) entry which is preliminary data.</text>
</comment>